<comment type="caution">
    <text evidence="1">The sequence shown here is derived from an EMBL/GenBank/DDBJ whole genome shotgun (WGS) entry which is preliminary data.</text>
</comment>
<gene>
    <name evidence="1" type="ORF">LGH74_02500</name>
</gene>
<proteinExistence type="predicted"/>
<sequence>MRLTMRRYLLPLLLLGLLASCSQRVYSTREIVPQALTRHRLVAILPFDVQLARIRLQDIAAAPDPEKQQEQRRLVAYQLQQELLKQLAERQAKHPYSVQFQNVAETNSRLERAGITYDNLNDHSMAELQAALGVDAILSGETSLFQPLPNGLAVALLVLTDTGGLAPSEVLTNVTIHDCQSGELVWKFDHQLIGDLSPSPATLARVLVRNSARTFPYRP</sequence>
<accession>A0ABS8AQ21</accession>
<organism evidence="1 2">
    <name type="scientific">Hymenobacter lucidus</name>
    <dbReference type="NCBI Taxonomy" id="2880930"/>
    <lineage>
        <taxon>Bacteria</taxon>
        <taxon>Pseudomonadati</taxon>
        <taxon>Bacteroidota</taxon>
        <taxon>Cytophagia</taxon>
        <taxon>Cytophagales</taxon>
        <taxon>Hymenobacteraceae</taxon>
        <taxon>Hymenobacter</taxon>
    </lineage>
</organism>
<dbReference type="Gene3D" id="3.40.50.10610">
    <property type="entry name" value="ABC-type transport auxiliary lipoprotein component"/>
    <property type="match status" value="1"/>
</dbReference>
<protein>
    <recommendedName>
        <fullName evidence="3">Lipoprotein</fullName>
    </recommendedName>
</protein>
<name>A0ABS8AQ21_9BACT</name>
<evidence type="ECO:0008006" key="3">
    <source>
        <dbReference type="Google" id="ProtNLM"/>
    </source>
</evidence>
<dbReference type="PROSITE" id="PS51257">
    <property type="entry name" value="PROKAR_LIPOPROTEIN"/>
    <property type="match status" value="1"/>
</dbReference>
<dbReference type="EMBL" id="JAJADR010000001">
    <property type="protein sequence ID" value="MCB2406836.1"/>
    <property type="molecule type" value="Genomic_DNA"/>
</dbReference>
<reference evidence="1" key="1">
    <citation type="submission" date="2021-10" db="EMBL/GenBank/DDBJ databases">
        <authorList>
            <person name="Dean J.D."/>
            <person name="Kim M.K."/>
            <person name="Newey C.N."/>
            <person name="Stoker T.S."/>
            <person name="Thompson D.W."/>
            <person name="Grose J.H."/>
        </authorList>
    </citation>
    <scope>NUCLEOTIDE SEQUENCE</scope>
    <source>
        <strain evidence="1">BT178</strain>
    </source>
</reference>
<evidence type="ECO:0000313" key="2">
    <source>
        <dbReference type="Proteomes" id="UP001165296"/>
    </source>
</evidence>
<keyword evidence="2" id="KW-1185">Reference proteome</keyword>
<dbReference type="Proteomes" id="UP001165296">
    <property type="component" value="Unassembled WGS sequence"/>
</dbReference>
<evidence type="ECO:0000313" key="1">
    <source>
        <dbReference type="EMBL" id="MCB2406836.1"/>
    </source>
</evidence>